<evidence type="ECO:0000256" key="7">
    <source>
        <dbReference type="ARBA" id="ARBA00022840"/>
    </source>
</evidence>
<dbReference type="SMART" id="SM00433">
    <property type="entry name" value="TOP2c"/>
    <property type="match status" value="1"/>
</dbReference>
<dbReference type="PANTHER" id="PTHR45866">
    <property type="entry name" value="DNA GYRASE/TOPOISOMERASE SUBUNIT B"/>
    <property type="match status" value="1"/>
</dbReference>
<sequence>MSAQQAAGVSDPEFRNNFFSGEERYVSEQGNTSYGAEQIKVLDGLEAVRKRPAMYIGNTSEEGLHHLIYEVVDNSIDEALAGHCDRIRVVIREDGAVSVEDNGRGIPVDKHPTENMTALELVMTTLHAGGKFDHSSYKVSGGLHGVGVSVVNALSTAVTAEIKRNGNIYRQSYAYGDKIGEMEIVGTSDHTGTMITFKPDPTIFTETVSFKYDIVRNRLRELAFLNRGINIFLKDERSGAEDEFHFKGGIVEYVEYLNRKRTTIHPDPIFIEGEKDQVQVEVSLQYFDGYSERLSSFVNNINTREGGSHVVGFRAALTKCINKYATDDVIPKSLKAKMGGDDVREGLTAIVSVRVPNPQFEGQTKTKLGNSEVKSIVSSICSEKLGAYLEENPQIAKLILSKAVDAARAREAAKRARDLSRKKGGLSVMMAGKLAECQSKNPEERELFIVEGDSAGGCFSGDTRIALADGRALSFEEIIAEQQQGKEHFCYTIRTDGKIGLERILHPRMTKQQQEVVRVTLDNGEQIVCTPDHRFLLRNGKYCPAAELIEGTSLMPLYRKFSDISEPRITIADYEMVRDPRSDRWLFTHMLADRYNRRKGTDVVEDRAHCHHIDFNKHNNNPTNIRRMSPEEHLALHRRHVGRTLHRPDVIEKTRAIHQSDAFRAKMSQRMSQPEMRQMLSERAKAQWEDEEYKSYMAEKWREFYESNDEYRRQNAAHLNDAQKEYWADKKNRQAQAERVRSYFVEHPEARSSASQKAEEQWKDKELLAWRSKTTRGQWTPEFRARRRAALAQTYYRKTLAILKQYEEVPGIVDLEGYRQHRISTKDKSLLRFDTFCKRYFDNDIERALEAVQHHNHRVVSVEKLSERLDVYDIEVPHTHNFALAGGVFVHNSAKQGRDRAIQAILPLRGKIMNVEKARFDKILDSEEIKQLIASLGTGIGREEFNQDKLRYHKIIIMTDADVDGAHIRTLLLTFFYRQMLPWWKMAMFISASLRCTA</sequence>
<keyword evidence="6" id="KW-0547">Nucleotide-binding</keyword>
<dbReference type="Proteomes" id="UP000287853">
    <property type="component" value="Unassembled WGS sequence"/>
</dbReference>
<dbReference type="Gene3D" id="3.30.230.10">
    <property type="match status" value="1"/>
</dbReference>
<comment type="catalytic activity">
    <reaction evidence="1">
        <text>ATP-dependent breakage, passage and rejoining of double-stranded DNA.</text>
        <dbReference type="EC" id="5.6.2.2"/>
    </reaction>
</comment>
<dbReference type="Pfam" id="PF14890">
    <property type="entry name" value="Intein_splicing"/>
    <property type="match status" value="1"/>
</dbReference>
<dbReference type="Pfam" id="PF00204">
    <property type="entry name" value="DNA_gyraseB"/>
    <property type="match status" value="1"/>
</dbReference>
<dbReference type="PRINTS" id="PR01159">
    <property type="entry name" value="DNAGYRASEB"/>
</dbReference>
<dbReference type="SUPFAM" id="SSF51294">
    <property type="entry name" value="Hedgehog/intein (Hint) domain"/>
    <property type="match status" value="1"/>
</dbReference>
<dbReference type="InterPro" id="IPR013760">
    <property type="entry name" value="Topo_IIA-like_dom_sf"/>
</dbReference>
<dbReference type="PROSITE" id="PS50818">
    <property type="entry name" value="INTEIN_C_TER"/>
    <property type="match status" value="1"/>
</dbReference>
<evidence type="ECO:0000256" key="2">
    <source>
        <dbReference type="ARBA" id="ARBA00001946"/>
    </source>
</evidence>
<organism evidence="13 14">
    <name type="scientific">Candidatus Electrothrix aarhusensis</name>
    <dbReference type="NCBI Taxonomy" id="1859131"/>
    <lineage>
        <taxon>Bacteria</taxon>
        <taxon>Pseudomonadati</taxon>
        <taxon>Thermodesulfobacteriota</taxon>
        <taxon>Desulfobulbia</taxon>
        <taxon>Desulfobulbales</taxon>
        <taxon>Desulfobulbaceae</taxon>
        <taxon>Candidatus Electrothrix</taxon>
    </lineage>
</organism>
<dbReference type="PROSITE" id="PS50880">
    <property type="entry name" value="TOPRIM"/>
    <property type="match status" value="1"/>
</dbReference>
<dbReference type="GO" id="GO:0046872">
    <property type="term" value="F:metal ion binding"/>
    <property type="evidence" value="ECO:0007669"/>
    <property type="project" value="UniProtKB-KW"/>
</dbReference>
<dbReference type="Pfam" id="PF02518">
    <property type="entry name" value="HATPase_c"/>
    <property type="match status" value="1"/>
</dbReference>
<dbReference type="InterPro" id="IPR030934">
    <property type="entry name" value="Intein_C"/>
</dbReference>
<dbReference type="InterPro" id="IPR020568">
    <property type="entry name" value="Ribosomal_Su5_D2-typ_SF"/>
</dbReference>
<dbReference type="SUPFAM" id="SSF56719">
    <property type="entry name" value="Type II DNA topoisomerase"/>
    <property type="match status" value="2"/>
</dbReference>
<dbReference type="Gene3D" id="3.40.50.670">
    <property type="match status" value="2"/>
</dbReference>
<dbReference type="EC" id="5.6.2.2" evidence="4"/>
<keyword evidence="9" id="KW-0799">Topoisomerase</keyword>
<evidence type="ECO:0000259" key="12">
    <source>
        <dbReference type="PROSITE" id="PS50880"/>
    </source>
</evidence>
<evidence type="ECO:0000256" key="1">
    <source>
        <dbReference type="ARBA" id="ARBA00000185"/>
    </source>
</evidence>
<dbReference type="SMART" id="SM00306">
    <property type="entry name" value="HintN"/>
    <property type="match status" value="1"/>
</dbReference>
<evidence type="ECO:0000313" key="13">
    <source>
        <dbReference type="EMBL" id="RWX46173.1"/>
    </source>
</evidence>
<comment type="caution">
    <text evidence="13">The sequence shown here is derived from an EMBL/GenBank/DDBJ whole genome shotgun (WGS) entry which is preliminary data.</text>
</comment>
<evidence type="ECO:0000256" key="4">
    <source>
        <dbReference type="ARBA" id="ARBA00012895"/>
    </source>
</evidence>
<dbReference type="SUPFAM" id="SSF54211">
    <property type="entry name" value="Ribosomal protein S5 domain 2-like"/>
    <property type="match status" value="1"/>
</dbReference>
<dbReference type="NCBIfam" id="TIGR01443">
    <property type="entry name" value="intein_Cterm"/>
    <property type="match status" value="1"/>
</dbReference>
<dbReference type="SMART" id="SM00305">
    <property type="entry name" value="HintC"/>
    <property type="match status" value="1"/>
</dbReference>
<dbReference type="CDD" id="cd00822">
    <property type="entry name" value="TopoII_Trans_DNA_gyrase"/>
    <property type="match status" value="1"/>
</dbReference>
<dbReference type="GO" id="GO:0003677">
    <property type="term" value="F:DNA binding"/>
    <property type="evidence" value="ECO:0007669"/>
    <property type="project" value="UniProtKB-KW"/>
</dbReference>
<dbReference type="PROSITE" id="PS50817">
    <property type="entry name" value="INTEIN_N_TER"/>
    <property type="match status" value="1"/>
</dbReference>
<dbReference type="InterPro" id="IPR036844">
    <property type="entry name" value="Hint_dom_sf"/>
</dbReference>
<dbReference type="Gene3D" id="3.30.565.10">
    <property type="entry name" value="Histidine kinase-like ATPase, C-terminal domain"/>
    <property type="match status" value="1"/>
</dbReference>
<dbReference type="InterPro" id="IPR006171">
    <property type="entry name" value="TOPRIM_dom"/>
</dbReference>
<dbReference type="FunFam" id="3.30.565.10:FF:000002">
    <property type="entry name" value="DNA gyrase subunit B"/>
    <property type="match status" value="1"/>
</dbReference>
<dbReference type="InterPro" id="IPR000565">
    <property type="entry name" value="Topo_IIA_B"/>
</dbReference>
<evidence type="ECO:0000256" key="10">
    <source>
        <dbReference type="ARBA" id="ARBA00023125"/>
    </source>
</evidence>
<dbReference type="CDD" id="cd16928">
    <property type="entry name" value="HATPase_GyrB-like"/>
    <property type="match status" value="1"/>
</dbReference>
<dbReference type="CDD" id="cd00081">
    <property type="entry name" value="Hint"/>
    <property type="match status" value="2"/>
</dbReference>
<dbReference type="InterPro" id="IPR018522">
    <property type="entry name" value="TopoIIA_CS"/>
</dbReference>
<gene>
    <name evidence="13" type="ORF">H206_00343</name>
</gene>
<dbReference type="SUPFAM" id="SSF55874">
    <property type="entry name" value="ATPase domain of HSP90 chaperone/DNA topoisomerase II/histidine kinase"/>
    <property type="match status" value="1"/>
</dbReference>
<dbReference type="GO" id="GO:0005524">
    <property type="term" value="F:ATP binding"/>
    <property type="evidence" value="ECO:0007669"/>
    <property type="project" value="UniProtKB-KW"/>
</dbReference>
<dbReference type="GO" id="GO:0003918">
    <property type="term" value="F:DNA topoisomerase type II (double strand cut, ATP-hydrolyzing) activity"/>
    <property type="evidence" value="ECO:0007669"/>
    <property type="project" value="UniProtKB-EC"/>
</dbReference>
<dbReference type="InterPro" id="IPR003587">
    <property type="entry name" value="Hint_dom_N"/>
</dbReference>
<dbReference type="InterPro" id="IPR013759">
    <property type="entry name" value="Topo_IIA_B_C"/>
</dbReference>
<keyword evidence="14" id="KW-1185">Reference proteome</keyword>
<reference evidence="13 14" key="1">
    <citation type="submission" date="2017-01" db="EMBL/GenBank/DDBJ databases">
        <title>The cable genome- insights into the physiology and evolution of filamentous bacteria capable of sulfide oxidation via long distance electron transfer.</title>
        <authorList>
            <person name="Schreiber L."/>
            <person name="Bjerg J.T."/>
            <person name="Boggild A."/>
            <person name="Van De Vossenberg J."/>
            <person name="Meysman F."/>
            <person name="Nielsen L.P."/>
            <person name="Schramm A."/>
            <person name="Kjeldsen K.U."/>
        </authorList>
    </citation>
    <scope>NUCLEOTIDE SEQUENCE [LARGE SCALE GENOMIC DNA]</scope>
    <source>
        <strain evidence="13">MCF</strain>
    </source>
</reference>
<evidence type="ECO:0000256" key="3">
    <source>
        <dbReference type="ARBA" id="ARBA00010708"/>
    </source>
</evidence>
<comment type="cofactor">
    <cofactor evidence="2">
        <name>Mg(2+)</name>
        <dbReference type="ChEBI" id="CHEBI:18420"/>
    </cofactor>
</comment>
<keyword evidence="10" id="KW-0238">DNA-binding</keyword>
<name>A0A3S3QS79_9BACT</name>
<dbReference type="GO" id="GO:0016539">
    <property type="term" value="P:intein-mediated protein splicing"/>
    <property type="evidence" value="ECO:0007669"/>
    <property type="project" value="InterPro"/>
</dbReference>
<dbReference type="PROSITE" id="PS00177">
    <property type="entry name" value="TOPOISOMERASE_II"/>
    <property type="match status" value="1"/>
</dbReference>
<evidence type="ECO:0000256" key="11">
    <source>
        <dbReference type="ARBA" id="ARBA00023235"/>
    </source>
</evidence>
<keyword evidence="8" id="KW-0460">Magnesium</keyword>
<dbReference type="InterPro" id="IPR014721">
    <property type="entry name" value="Ribsml_uS5_D2-typ_fold_subgr"/>
</dbReference>
<accession>A0A3S3QS79</accession>
<feature type="domain" description="Toprim" evidence="12">
    <location>
        <begin position="910"/>
        <end position="998"/>
    </location>
</feature>
<dbReference type="PRINTS" id="PR00418">
    <property type="entry name" value="TPI2FAMILY"/>
</dbReference>
<keyword evidence="5" id="KW-0479">Metal-binding</keyword>
<dbReference type="InterPro" id="IPR013506">
    <property type="entry name" value="Topo_IIA_bsu_dom2"/>
</dbReference>
<keyword evidence="11 13" id="KW-0413">Isomerase</keyword>
<dbReference type="EMBL" id="MTKO01000068">
    <property type="protein sequence ID" value="RWX46173.1"/>
    <property type="molecule type" value="Genomic_DNA"/>
</dbReference>
<evidence type="ECO:0000256" key="6">
    <source>
        <dbReference type="ARBA" id="ARBA00022741"/>
    </source>
</evidence>
<dbReference type="InterPro" id="IPR003586">
    <property type="entry name" value="Hint_dom_C"/>
</dbReference>
<dbReference type="InterPro" id="IPR003594">
    <property type="entry name" value="HATPase_dom"/>
</dbReference>
<dbReference type="InterPro" id="IPR006141">
    <property type="entry name" value="Intein_N"/>
</dbReference>
<protein>
    <recommendedName>
        <fullName evidence="4">DNA topoisomerase (ATP-hydrolyzing)</fullName>
        <ecNumber evidence="4">5.6.2.2</ecNumber>
    </recommendedName>
</protein>
<proteinExistence type="inferred from homology"/>
<dbReference type="InterPro" id="IPR001241">
    <property type="entry name" value="Topo_IIA"/>
</dbReference>
<dbReference type="PANTHER" id="PTHR45866:SF1">
    <property type="entry name" value="DNA GYRASE SUBUNIT B, MITOCHONDRIAL"/>
    <property type="match status" value="1"/>
</dbReference>
<keyword evidence="7" id="KW-0067">ATP-binding</keyword>
<dbReference type="AlphaFoldDB" id="A0A3S3QS79"/>
<evidence type="ECO:0000256" key="8">
    <source>
        <dbReference type="ARBA" id="ARBA00022842"/>
    </source>
</evidence>
<comment type="similarity">
    <text evidence="3">Belongs to the type II topoisomerase GyrB family.</text>
</comment>
<evidence type="ECO:0000256" key="5">
    <source>
        <dbReference type="ARBA" id="ARBA00022723"/>
    </source>
</evidence>
<dbReference type="InterPro" id="IPR036890">
    <property type="entry name" value="HATPase_C_sf"/>
</dbReference>
<evidence type="ECO:0000256" key="9">
    <source>
        <dbReference type="ARBA" id="ARBA00023029"/>
    </source>
</evidence>
<dbReference type="SMART" id="SM00387">
    <property type="entry name" value="HATPase_c"/>
    <property type="match status" value="1"/>
</dbReference>
<evidence type="ECO:0000313" key="14">
    <source>
        <dbReference type="Proteomes" id="UP000287853"/>
    </source>
</evidence>
<dbReference type="NCBIfam" id="TIGR01445">
    <property type="entry name" value="intein_Nterm"/>
    <property type="match status" value="1"/>
</dbReference>
<dbReference type="GO" id="GO:0006265">
    <property type="term" value="P:DNA topological change"/>
    <property type="evidence" value="ECO:0007669"/>
    <property type="project" value="InterPro"/>
</dbReference>
<dbReference type="Gene3D" id="2.170.16.10">
    <property type="entry name" value="Hedgehog/Intein (Hint) domain"/>
    <property type="match status" value="2"/>
</dbReference>
<dbReference type="Pfam" id="PF01751">
    <property type="entry name" value="Toprim"/>
    <property type="match status" value="1"/>
</dbReference>
<dbReference type="FunFam" id="3.30.230.10:FF:000005">
    <property type="entry name" value="DNA gyrase subunit B"/>
    <property type="match status" value="1"/>
</dbReference>